<name>A0A167QDB5_9HYPO</name>
<dbReference type="Pfam" id="PF00085">
    <property type="entry name" value="Thioredoxin"/>
    <property type="match status" value="1"/>
</dbReference>
<comment type="subcellular location">
    <subcellularLocation>
        <location evidence="3">Endoplasmic reticulum lumen</location>
    </subcellularLocation>
</comment>
<gene>
    <name evidence="11" type="ORF">SPI_07194</name>
</gene>
<evidence type="ECO:0000256" key="4">
    <source>
        <dbReference type="ARBA" id="ARBA00006347"/>
    </source>
</evidence>
<comment type="catalytic activity">
    <reaction evidence="1">
        <text>Catalyzes the rearrangement of -S-S- bonds in proteins.</text>
        <dbReference type="EC" id="5.3.4.1"/>
    </reaction>
</comment>
<evidence type="ECO:0000313" key="11">
    <source>
        <dbReference type="EMBL" id="OAA57535.1"/>
    </source>
</evidence>
<keyword evidence="6" id="KW-0256">Endoplasmic reticulum</keyword>
<dbReference type="GO" id="GO:0006457">
    <property type="term" value="P:protein folding"/>
    <property type="evidence" value="ECO:0007669"/>
    <property type="project" value="TreeGrafter"/>
</dbReference>
<evidence type="ECO:0000256" key="1">
    <source>
        <dbReference type="ARBA" id="ARBA00001182"/>
    </source>
</evidence>
<dbReference type="InterPro" id="IPR036249">
    <property type="entry name" value="Thioredoxin-like_sf"/>
</dbReference>
<dbReference type="GO" id="GO:0005788">
    <property type="term" value="C:endoplasmic reticulum lumen"/>
    <property type="evidence" value="ECO:0007669"/>
    <property type="project" value="UniProtKB-SubCell"/>
</dbReference>
<evidence type="ECO:0000256" key="6">
    <source>
        <dbReference type="ARBA" id="ARBA00022824"/>
    </source>
</evidence>
<sequence>MSTLSWLLSREACRKLEPEWTDVESALEDGHVVSIDCSADPTLCDDFDVASYPAIRLVRGRGDGRTSRYRGPRHAPEIIAFLRRSLRPRLSYVDDQNITSFLAVDDVVFVAHLAAAGDDHTAARFAALAAQYGDRYSFAVGPAASGGPQAANRIRCFNAPDDAQHTTSDLTAVAALEDFVVLCATPSVVELTRRNEVQYLNMGKSLVHFFYRTEQERRAYVSAMRPLATKYREYLGFTTIDAGEYGDMLATLGLARDAPRLLAVQNPSNGDVFPYAGAQALTPPVVEQFLGAIIQGAVQPWSGGSGANTGGQAGNGHDEL</sequence>
<dbReference type="PANTHER" id="PTHR18929">
    <property type="entry name" value="PROTEIN DISULFIDE ISOMERASE"/>
    <property type="match status" value="1"/>
</dbReference>
<evidence type="ECO:0000256" key="8">
    <source>
        <dbReference type="ARBA" id="ARBA00023284"/>
    </source>
</evidence>
<dbReference type="EC" id="5.3.4.1" evidence="5"/>
<dbReference type="AlphaFoldDB" id="A0A167QDB5"/>
<dbReference type="Pfam" id="PF13848">
    <property type="entry name" value="Thioredoxin_6"/>
    <property type="match status" value="1"/>
</dbReference>
<comment type="function">
    <text evidence="2">Participates in the folding of proteins containing disulfide bonds, may be involved in glycosylation, prolyl hydroxylation and triglyceride transfer.</text>
</comment>
<keyword evidence="12" id="KW-1185">Reference proteome</keyword>
<dbReference type="CDD" id="cd02982">
    <property type="entry name" value="PDI_b'_family"/>
    <property type="match status" value="1"/>
</dbReference>
<evidence type="ECO:0000256" key="5">
    <source>
        <dbReference type="ARBA" id="ARBA00012723"/>
    </source>
</evidence>
<dbReference type="CDD" id="cd02961">
    <property type="entry name" value="PDI_a_family"/>
    <property type="match status" value="1"/>
</dbReference>
<evidence type="ECO:0000256" key="9">
    <source>
        <dbReference type="ARBA" id="ARBA00039846"/>
    </source>
</evidence>
<reference evidence="11 12" key="1">
    <citation type="journal article" date="2016" name="Genome Biol. Evol.">
        <title>Divergent and convergent evolution of fungal pathogenicity.</title>
        <authorList>
            <person name="Shang Y."/>
            <person name="Xiao G."/>
            <person name="Zheng P."/>
            <person name="Cen K."/>
            <person name="Zhan S."/>
            <person name="Wang C."/>
        </authorList>
    </citation>
    <scope>NUCLEOTIDE SEQUENCE [LARGE SCALE GENOMIC DNA]</scope>
    <source>
        <strain evidence="11 12">RCEF 264</strain>
    </source>
</reference>
<dbReference type="SUPFAM" id="SSF52833">
    <property type="entry name" value="Thioredoxin-like"/>
    <property type="match status" value="2"/>
</dbReference>
<dbReference type="PANTHER" id="PTHR18929:SF132">
    <property type="entry name" value="PROTEIN DISULFIDE-ISOMERASE A3"/>
    <property type="match status" value="1"/>
</dbReference>
<dbReference type="EMBL" id="AZHD01000014">
    <property type="protein sequence ID" value="OAA57535.1"/>
    <property type="molecule type" value="Genomic_DNA"/>
</dbReference>
<feature type="domain" description="Thioredoxin" evidence="10">
    <location>
        <begin position="12"/>
        <end position="83"/>
    </location>
</feature>
<organism evidence="11 12">
    <name type="scientific">Niveomyces insectorum RCEF 264</name>
    <dbReference type="NCBI Taxonomy" id="1081102"/>
    <lineage>
        <taxon>Eukaryota</taxon>
        <taxon>Fungi</taxon>
        <taxon>Dikarya</taxon>
        <taxon>Ascomycota</taxon>
        <taxon>Pezizomycotina</taxon>
        <taxon>Sordariomycetes</taxon>
        <taxon>Hypocreomycetidae</taxon>
        <taxon>Hypocreales</taxon>
        <taxon>Cordycipitaceae</taxon>
        <taxon>Niveomyces</taxon>
    </lineage>
</organism>
<dbReference type="STRING" id="1081102.A0A167QDB5"/>
<dbReference type="GO" id="GO:0034976">
    <property type="term" value="P:response to endoplasmic reticulum stress"/>
    <property type="evidence" value="ECO:0007669"/>
    <property type="project" value="TreeGrafter"/>
</dbReference>
<proteinExistence type="inferred from homology"/>
<dbReference type="InterPro" id="IPR013766">
    <property type="entry name" value="Thioredoxin_domain"/>
</dbReference>
<evidence type="ECO:0000313" key="12">
    <source>
        <dbReference type="Proteomes" id="UP000076874"/>
    </source>
</evidence>
<evidence type="ECO:0000256" key="2">
    <source>
        <dbReference type="ARBA" id="ARBA00002692"/>
    </source>
</evidence>
<keyword evidence="8" id="KW-0676">Redox-active center</keyword>
<protein>
    <recommendedName>
        <fullName evidence="9">Protein disulfide-isomerase</fullName>
        <ecNumber evidence="5">5.3.4.1</ecNumber>
    </recommendedName>
</protein>
<evidence type="ECO:0000259" key="10">
    <source>
        <dbReference type="Pfam" id="PF00085"/>
    </source>
</evidence>
<accession>A0A167QDB5</accession>
<evidence type="ECO:0000256" key="3">
    <source>
        <dbReference type="ARBA" id="ARBA00004319"/>
    </source>
</evidence>
<dbReference type="Gene3D" id="3.40.30.10">
    <property type="entry name" value="Glutaredoxin"/>
    <property type="match status" value="2"/>
</dbReference>
<comment type="caution">
    <text evidence="11">The sequence shown here is derived from an EMBL/GenBank/DDBJ whole genome shotgun (WGS) entry which is preliminary data.</text>
</comment>
<evidence type="ECO:0000256" key="7">
    <source>
        <dbReference type="ARBA" id="ARBA00023235"/>
    </source>
</evidence>
<comment type="similarity">
    <text evidence="4">Belongs to the protein disulfide isomerase family.</text>
</comment>
<dbReference type="Proteomes" id="UP000076874">
    <property type="component" value="Unassembled WGS sequence"/>
</dbReference>
<dbReference type="OrthoDB" id="427280at2759"/>
<keyword evidence="7" id="KW-0413">Isomerase</keyword>
<dbReference type="GO" id="GO:0003756">
    <property type="term" value="F:protein disulfide isomerase activity"/>
    <property type="evidence" value="ECO:0007669"/>
    <property type="project" value="UniProtKB-EC"/>
</dbReference>